<proteinExistence type="inferred from homology"/>
<dbReference type="EMBL" id="NBCO01000011">
    <property type="protein sequence ID" value="ORC89737.1"/>
    <property type="molecule type" value="Genomic_DNA"/>
</dbReference>
<evidence type="ECO:0000313" key="7">
    <source>
        <dbReference type="EMBL" id="ORC89737.1"/>
    </source>
</evidence>
<evidence type="ECO:0000256" key="4">
    <source>
        <dbReference type="ARBA" id="ARBA00023242"/>
    </source>
</evidence>
<dbReference type="InterPro" id="IPR007146">
    <property type="entry name" value="Sas10/Utp3/C1D"/>
</dbReference>
<keyword evidence="8" id="KW-1185">Reference proteome</keyword>
<reference evidence="7 8" key="1">
    <citation type="submission" date="2017-03" db="EMBL/GenBank/DDBJ databases">
        <title>An alternative strategy for trypanosome survival in the mammalian bloodstream revealed through genome and transcriptome analysis of the ubiquitous bovine parasite Trypanosoma (Megatrypanum) theileri.</title>
        <authorList>
            <person name="Kelly S."/>
            <person name="Ivens A."/>
            <person name="Mott A."/>
            <person name="O'Neill E."/>
            <person name="Emms D."/>
            <person name="Macleod O."/>
            <person name="Voorheis P."/>
            <person name="Matthews J."/>
            <person name="Matthews K."/>
            <person name="Carrington M."/>
        </authorList>
    </citation>
    <scope>NUCLEOTIDE SEQUENCE [LARGE SCALE GENOMIC DNA]</scope>
    <source>
        <strain evidence="7">Edinburgh</strain>
    </source>
</reference>
<dbReference type="GeneID" id="39984760"/>
<dbReference type="Proteomes" id="UP000192257">
    <property type="component" value="Unassembled WGS sequence"/>
</dbReference>
<feature type="region of interest" description="Disordered" evidence="5">
    <location>
        <begin position="36"/>
        <end position="73"/>
    </location>
</feature>
<name>A0A1X0NYI2_9TRYP</name>
<organism evidence="7 8">
    <name type="scientific">Trypanosoma theileri</name>
    <dbReference type="NCBI Taxonomy" id="67003"/>
    <lineage>
        <taxon>Eukaryota</taxon>
        <taxon>Discoba</taxon>
        <taxon>Euglenozoa</taxon>
        <taxon>Kinetoplastea</taxon>
        <taxon>Metakinetoplastina</taxon>
        <taxon>Trypanosomatida</taxon>
        <taxon>Trypanosomatidae</taxon>
        <taxon>Trypanosoma</taxon>
    </lineage>
</organism>
<evidence type="ECO:0000256" key="1">
    <source>
        <dbReference type="ARBA" id="ARBA00004123"/>
    </source>
</evidence>
<feature type="compositionally biased region" description="Basic and acidic residues" evidence="5">
    <location>
        <begin position="427"/>
        <end position="438"/>
    </location>
</feature>
<sequence>MAKKGSLKKRSKKEEQRDEIVEDLDLEVDDYVVEDEDVIHNRRTSRKKDDDEELEDVLPSEAHKMEGYDDDDDERGAHLEEEALAVEANKNMRRKMIESDFDVGGIITGIKRKRSNETNGSNNVAPVIEAVERDYAALSSSERMAIVQKESPEMIKMLEEMKQYLAEVKELAKPLQELLFQRRLSDADRNLVQFLETKVQLMLSYCMHVTFYLLLKTEGKKVAGHPVIDNLVEIRVYLEKLFPLEEKLQYSLNRLLSGKTTSAAHLDTLRPLQHNERGSLAANSEGKKSRKQLEAIKKADEIEKEEFSTMNRIRTKKSDNPDDVSAVDRKAAVSALGYHEDEDQYFAKLTADDEGEEQGLSLVERLRRRQRLLANGATANTAGKDDDSAEEEEDDNDNDVMINDDEEDEDGSLLSEDDVDDYDALVAEEHEREAHRSAEASQPKPRLDEPEVGRRKTNKKIETHRGLTKTRPKDRKTPRTAQRRKYEKGMRIHKAQSRTAQPEPEGGFIGVPSIKSRVTQSIRF</sequence>
<evidence type="ECO:0000256" key="2">
    <source>
        <dbReference type="ARBA" id="ARBA00010979"/>
    </source>
</evidence>
<dbReference type="VEuPathDB" id="TriTrypDB:TM35_000112710"/>
<feature type="compositionally biased region" description="Basic residues" evidence="5">
    <location>
        <begin position="1"/>
        <end position="11"/>
    </location>
</feature>
<feature type="compositionally biased region" description="Acidic residues" evidence="5">
    <location>
        <begin position="387"/>
        <end position="423"/>
    </location>
</feature>
<dbReference type="GO" id="GO:0032040">
    <property type="term" value="C:small-subunit processome"/>
    <property type="evidence" value="ECO:0007669"/>
    <property type="project" value="TreeGrafter"/>
</dbReference>
<dbReference type="AlphaFoldDB" id="A0A1X0NYI2"/>
<feature type="region of interest" description="Disordered" evidence="5">
    <location>
        <begin position="268"/>
        <end position="293"/>
    </location>
</feature>
<keyword evidence="3" id="KW-0597">Phosphoprotein</keyword>
<dbReference type="PANTHER" id="PTHR13237">
    <property type="entry name" value="SOMETHING ABOUT SILENCING PROTEIN 10-RELATED"/>
    <property type="match status" value="1"/>
</dbReference>
<evidence type="ECO:0000313" key="8">
    <source>
        <dbReference type="Proteomes" id="UP000192257"/>
    </source>
</evidence>
<protein>
    <submittedName>
        <fullName evidence="7">U3 small nucleolar RNA-associated protein 3</fullName>
    </submittedName>
</protein>
<feature type="domain" description="Sas10 C-terminal" evidence="6">
    <location>
        <begin position="452"/>
        <end position="524"/>
    </location>
</feature>
<dbReference type="STRING" id="67003.A0A1X0NYI2"/>
<dbReference type="RefSeq" id="XP_028883803.1">
    <property type="nucleotide sequence ID" value="XM_029024980.1"/>
</dbReference>
<evidence type="ECO:0000259" key="6">
    <source>
        <dbReference type="Pfam" id="PF09368"/>
    </source>
</evidence>
<evidence type="ECO:0000256" key="3">
    <source>
        <dbReference type="ARBA" id="ARBA00022553"/>
    </source>
</evidence>
<feature type="compositionally biased region" description="Basic and acidic residues" evidence="5">
    <location>
        <begin position="445"/>
        <end position="465"/>
    </location>
</feature>
<feature type="region of interest" description="Disordered" evidence="5">
    <location>
        <begin position="1"/>
        <end position="20"/>
    </location>
</feature>
<comment type="similarity">
    <text evidence="2">Belongs to the SAS10 family.</text>
</comment>
<feature type="region of interest" description="Disordered" evidence="5">
    <location>
        <begin position="374"/>
        <end position="512"/>
    </location>
</feature>
<gene>
    <name evidence="7" type="ORF">TM35_000112710</name>
</gene>
<feature type="compositionally biased region" description="Basic residues" evidence="5">
    <location>
        <begin position="466"/>
        <end position="496"/>
    </location>
</feature>
<dbReference type="OrthoDB" id="203440at2759"/>
<dbReference type="InterPro" id="IPR018972">
    <property type="entry name" value="Sas10_C_dom"/>
</dbReference>
<evidence type="ECO:0000256" key="5">
    <source>
        <dbReference type="SAM" id="MobiDB-lite"/>
    </source>
</evidence>
<keyword evidence="4" id="KW-0539">Nucleus</keyword>
<accession>A0A1X0NYI2</accession>
<dbReference type="GO" id="GO:0000462">
    <property type="term" value="P:maturation of SSU-rRNA from tricistronic rRNA transcript (SSU-rRNA, 5.8S rRNA, LSU-rRNA)"/>
    <property type="evidence" value="ECO:0007669"/>
    <property type="project" value="TreeGrafter"/>
</dbReference>
<dbReference type="PANTHER" id="PTHR13237:SF8">
    <property type="entry name" value="SOMETHING ABOUT SILENCING PROTEIN 10"/>
    <property type="match status" value="1"/>
</dbReference>
<comment type="caution">
    <text evidence="7">The sequence shown here is derived from an EMBL/GenBank/DDBJ whole genome shotgun (WGS) entry which is preliminary data.</text>
</comment>
<comment type="subcellular location">
    <subcellularLocation>
        <location evidence="1">Nucleus</location>
    </subcellularLocation>
</comment>
<dbReference type="Pfam" id="PF09368">
    <property type="entry name" value="Sas10"/>
    <property type="match status" value="1"/>
</dbReference>
<dbReference type="Pfam" id="PF04000">
    <property type="entry name" value="Sas10_Utp3"/>
    <property type="match status" value="1"/>
</dbReference>